<evidence type="ECO:0000313" key="2">
    <source>
        <dbReference type="Proteomes" id="UP000287563"/>
    </source>
</evidence>
<comment type="caution">
    <text evidence="1">The sequence shown here is derived from an EMBL/GenBank/DDBJ whole genome shotgun (WGS) entry which is preliminary data.</text>
</comment>
<organism evidence="1 2">
    <name type="scientific">Photobacterium chitinilyticum</name>
    <dbReference type="NCBI Taxonomy" id="2485123"/>
    <lineage>
        <taxon>Bacteria</taxon>
        <taxon>Pseudomonadati</taxon>
        <taxon>Pseudomonadota</taxon>
        <taxon>Gammaproteobacteria</taxon>
        <taxon>Vibrionales</taxon>
        <taxon>Vibrionaceae</taxon>
        <taxon>Photobacterium</taxon>
    </lineage>
</organism>
<gene>
    <name evidence="1" type="ORF">EDI28_04635</name>
</gene>
<keyword evidence="2" id="KW-1185">Reference proteome</keyword>
<sequence>MCHDCASTAKANCQLHLSQSVSRALNQDRIYDLEPLNGYSPYVTYEMETGFLDLICCQTMESTKDLLAFMVHDFEDFRTIVAEFVQLGYCQLLWTENEKVEDECPVPKPGLKRINYYLNSMNVGPGCKTFEYLYSRLNSRVELGYIAPSYNVIKLLTKLAQINC</sequence>
<dbReference type="Proteomes" id="UP000287563">
    <property type="component" value="Unassembled WGS sequence"/>
</dbReference>
<evidence type="ECO:0000313" key="1">
    <source>
        <dbReference type="EMBL" id="RWX57321.1"/>
    </source>
</evidence>
<reference evidence="1 2" key="1">
    <citation type="submission" date="2018-11" db="EMBL/GenBank/DDBJ databases">
        <title>Photobacterium sp. BEI247 sp. nov., a marine bacterium isolated from Yongle Blue Hole in the South China Sea.</title>
        <authorList>
            <person name="Wang X."/>
        </authorList>
    </citation>
    <scope>NUCLEOTIDE SEQUENCE [LARGE SCALE GENOMIC DNA]</scope>
    <source>
        <strain evidence="2">BEI247</strain>
    </source>
</reference>
<name>A0A3S3RJV4_9GAMM</name>
<protein>
    <submittedName>
        <fullName evidence="1">Uncharacterized protein</fullName>
    </submittedName>
</protein>
<proteinExistence type="predicted"/>
<accession>A0A3S3RJV4</accession>
<dbReference type="AlphaFoldDB" id="A0A3S3RJV4"/>
<dbReference type="EMBL" id="RJLM01000001">
    <property type="protein sequence ID" value="RWX57321.1"/>
    <property type="molecule type" value="Genomic_DNA"/>
</dbReference>